<dbReference type="AlphaFoldDB" id="A0AAV5LC41"/>
<protein>
    <submittedName>
        <fullName evidence="1">Uncharacterized protein</fullName>
    </submittedName>
</protein>
<accession>A0AAV5LC41</accession>
<keyword evidence="2" id="KW-1185">Reference proteome</keyword>
<name>A0AAV5LC41_9ROSI</name>
<dbReference type="PANTHER" id="PTHR33511">
    <property type="entry name" value="OS06G0632400 PROTEIN"/>
    <property type="match status" value="1"/>
</dbReference>
<evidence type="ECO:0000313" key="2">
    <source>
        <dbReference type="Proteomes" id="UP001054252"/>
    </source>
</evidence>
<sequence length="97" mass="11032">MEFGGNNRQKKSSFSLLASLFKRRRHHRGDNSRKEEEVVRVHRCEEDNGPFGVADPAINEKASAYIDEFHAKSHAPSELLRDQVDAEKASTLLKLVK</sequence>
<evidence type="ECO:0000313" key="1">
    <source>
        <dbReference type="EMBL" id="GKV34813.1"/>
    </source>
</evidence>
<organism evidence="1 2">
    <name type="scientific">Rubroshorea leprosula</name>
    <dbReference type="NCBI Taxonomy" id="152421"/>
    <lineage>
        <taxon>Eukaryota</taxon>
        <taxon>Viridiplantae</taxon>
        <taxon>Streptophyta</taxon>
        <taxon>Embryophyta</taxon>
        <taxon>Tracheophyta</taxon>
        <taxon>Spermatophyta</taxon>
        <taxon>Magnoliopsida</taxon>
        <taxon>eudicotyledons</taxon>
        <taxon>Gunneridae</taxon>
        <taxon>Pentapetalae</taxon>
        <taxon>rosids</taxon>
        <taxon>malvids</taxon>
        <taxon>Malvales</taxon>
        <taxon>Dipterocarpaceae</taxon>
        <taxon>Rubroshorea</taxon>
    </lineage>
</organism>
<dbReference type="Proteomes" id="UP001054252">
    <property type="component" value="Unassembled WGS sequence"/>
</dbReference>
<comment type="caution">
    <text evidence="1">The sequence shown here is derived from an EMBL/GenBank/DDBJ whole genome shotgun (WGS) entry which is preliminary data.</text>
</comment>
<proteinExistence type="predicted"/>
<dbReference type="EMBL" id="BPVZ01000107">
    <property type="protein sequence ID" value="GKV34813.1"/>
    <property type="molecule type" value="Genomic_DNA"/>
</dbReference>
<reference evidence="1 2" key="1">
    <citation type="journal article" date="2021" name="Commun. Biol.">
        <title>The genome of Shorea leprosula (Dipterocarpaceae) highlights the ecological relevance of drought in aseasonal tropical rainforests.</title>
        <authorList>
            <person name="Ng K.K.S."/>
            <person name="Kobayashi M.J."/>
            <person name="Fawcett J.A."/>
            <person name="Hatakeyama M."/>
            <person name="Paape T."/>
            <person name="Ng C.H."/>
            <person name="Ang C.C."/>
            <person name="Tnah L.H."/>
            <person name="Lee C.T."/>
            <person name="Nishiyama T."/>
            <person name="Sese J."/>
            <person name="O'Brien M.J."/>
            <person name="Copetti D."/>
            <person name="Mohd Noor M.I."/>
            <person name="Ong R.C."/>
            <person name="Putra M."/>
            <person name="Sireger I.Z."/>
            <person name="Indrioko S."/>
            <person name="Kosugi Y."/>
            <person name="Izuno A."/>
            <person name="Isagi Y."/>
            <person name="Lee S.L."/>
            <person name="Shimizu K.K."/>
        </authorList>
    </citation>
    <scope>NUCLEOTIDE SEQUENCE [LARGE SCALE GENOMIC DNA]</scope>
    <source>
        <strain evidence="1">214</strain>
    </source>
</reference>
<gene>
    <name evidence="1" type="ORF">SLEP1_g43154</name>
</gene>